<reference evidence="2 3" key="1">
    <citation type="submission" date="2017-05" db="EMBL/GenBank/DDBJ databases">
        <authorList>
            <person name="Varghese N."/>
            <person name="Submissions S."/>
        </authorList>
    </citation>
    <scope>NUCLEOTIDE SEQUENCE [LARGE SCALE GENOMIC DNA]</scope>
    <source>
        <strain evidence="2 3">DSM 15949</strain>
    </source>
</reference>
<keyword evidence="1" id="KW-1133">Transmembrane helix</keyword>
<organism evidence="2 3">
    <name type="scientific">Roseibium denhamense</name>
    <dbReference type="NCBI Taxonomy" id="76305"/>
    <lineage>
        <taxon>Bacteria</taxon>
        <taxon>Pseudomonadati</taxon>
        <taxon>Pseudomonadota</taxon>
        <taxon>Alphaproteobacteria</taxon>
        <taxon>Hyphomicrobiales</taxon>
        <taxon>Stappiaceae</taxon>
        <taxon>Roseibium</taxon>
    </lineage>
</organism>
<keyword evidence="1" id="KW-0812">Transmembrane</keyword>
<evidence type="ECO:0000256" key="1">
    <source>
        <dbReference type="SAM" id="Phobius"/>
    </source>
</evidence>
<evidence type="ECO:0000313" key="2">
    <source>
        <dbReference type="EMBL" id="SMP25812.1"/>
    </source>
</evidence>
<dbReference type="InterPro" id="IPR001646">
    <property type="entry name" value="5peptide_repeat"/>
</dbReference>
<name>A0ABY1P441_9HYPH</name>
<sequence length="445" mass="49967">MRSENKPSLLDWLCLRLSLDFSRARWLGAVAGLLVILSSLVAALVAIMSLLSLLSALLGLGIYAGDPTAAAVRNLGLLVAAIFAAPFLVWRTMVAQAQANTAEQGLITERINKAVEGLGAVKTVKRQRTRMSGKLAHEKGEDGNPNFSKPIYEEVTAPNLEVRIGGLFALERISQDSPRDYLQILEIICAYIRENSPSHSLEPTPELEKRPYVRTDIQTAIKILARRSEEQISFEWKYRFRLDLRNCNLSGVDFEAGNFSATMFHRSRLEGAVFSDCKLEGTQFFSAVLNCADFDRAQLIGTRFDHAIFNLPAIPAGSMSNSITMANIHSIVVAGADLSEITYLGEGEDSNRTFGTKDTKLHRELEFDRRKYDGHWREIRKLRRDDELVQAKEKEQELENSKDFIYWVPFDTNDLALGHFLSAFMDRHGLYSWPHRAKPPGTTSE</sequence>
<keyword evidence="3" id="KW-1185">Reference proteome</keyword>
<gene>
    <name evidence="2" type="ORF">SAMN06265374_2611</name>
</gene>
<evidence type="ECO:0000313" key="3">
    <source>
        <dbReference type="Proteomes" id="UP001157914"/>
    </source>
</evidence>
<dbReference type="Pfam" id="PF00805">
    <property type="entry name" value="Pentapeptide"/>
    <property type="match status" value="2"/>
</dbReference>
<comment type="caution">
    <text evidence="2">The sequence shown here is derived from an EMBL/GenBank/DDBJ whole genome shotgun (WGS) entry which is preliminary data.</text>
</comment>
<feature type="transmembrane region" description="Helical" evidence="1">
    <location>
        <begin position="26"/>
        <end position="51"/>
    </location>
</feature>
<proteinExistence type="predicted"/>
<dbReference type="SUPFAM" id="SSF141571">
    <property type="entry name" value="Pentapeptide repeat-like"/>
    <property type="match status" value="1"/>
</dbReference>
<dbReference type="Gene3D" id="2.160.20.80">
    <property type="entry name" value="E3 ubiquitin-protein ligase SopA"/>
    <property type="match status" value="1"/>
</dbReference>
<dbReference type="EMBL" id="FXTT01000003">
    <property type="protein sequence ID" value="SMP25812.1"/>
    <property type="molecule type" value="Genomic_DNA"/>
</dbReference>
<protein>
    <submittedName>
        <fullName evidence="2">Pentapeptide repeat-containing protein</fullName>
    </submittedName>
</protein>
<dbReference type="Proteomes" id="UP001157914">
    <property type="component" value="Unassembled WGS sequence"/>
</dbReference>
<keyword evidence="1" id="KW-0472">Membrane</keyword>
<feature type="transmembrane region" description="Helical" evidence="1">
    <location>
        <begin position="71"/>
        <end position="90"/>
    </location>
</feature>
<accession>A0ABY1P441</accession>